<feature type="non-terminal residue" evidence="3">
    <location>
        <position position="1"/>
    </location>
</feature>
<keyword evidence="1" id="KW-0812">Transmembrane</keyword>
<reference evidence="3" key="1">
    <citation type="journal article" date="2014" name="Front. Microbiol.">
        <title>High frequency of phylogenetically diverse reductive dehalogenase-homologous genes in deep subseafloor sedimentary metagenomes.</title>
        <authorList>
            <person name="Kawai M."/>
            <person name="Futagami T."/>
            <person name="Toyoda A."/>
            <person name="Takaki Y."/>
            <person name="Nishi S."/>
            <person name="Hori S."/>
            <person name="Arai W."/>
            <person name="Tsubouchi T."/>
            <person name="Morono Y."/>
            <person name="Uchiyama I."/>
            <person name="Ito T."/>
            <person name="Fujiyama A."/>
            <person name="Inagaki F."/>
            <person name="Takami H."/>
        </authorList>
    </citation>
    <scope>NUCLEOTIDE SEQUENCE</scope>
    <source>
        <strain evidence="3">Expedition CK06-06</strain>
    </source>
</reference>
<dbReference type="InterPro" id="IPR026870">
    <property type="entry name" value="Zinc_ribbon_dom"/>
</dbReference>
<name>X1TE78_9ZZZZ</name>
<feature type="transmembrane region" description="Helical" evidence="1">
    <location>
        <begin position="144"/>
        <end position="170"/>
    </location>
</feature>
<keyword evidence="1" id="KW-1133">Transmembrane helix</keyword>
<evidence type="ECO:0000256" key="1">
    <source>
        <dbReference type="SAM" id="Phobius"/>
    </source>
</evidence>
<evidence type="ECO:0000259" key="2">
    <source>
        <dbReference type="Pfam" id="PF13240"/>
    </source>
</evidence>
<gene>
    <name evidence="3" type="ORF">S12H4_13891</name>
</gene>
<keyword evidence="1" id="KW-0472">Membrane</keyword>
<organism evidence="3">
    <name type="scientific">marine sediment metagenome</name>
    <dbReference type="NCBI Taxonomy" id="412755"/>
    <lineage>
        <taxon>unclassified sequences</taxon>
        <taxon>metagenomes</taxon>
        <taxon>ecological metagenomes</taxon>
    </lineage>
</organism>
<dbReference type="Pfam" id="PF13240">
    <property type="entry name" value="Zn_Ribbon_1"/>
    <property type="match status" value="1"/>
</dbReference>
<dbReference type="EMBL" id="BARW01006611">
    <property type="protein sequence ID" value="GAI78344.1"/>
    <property type="molecule type" value="Genomic_DNA"/>
</dbReference>
<dbReference type="AlphaFoldDB" id="X1TE78"/>
<protein>
    <recommendedName>
        <fullName evidence="2">Zinc-ribbon domain-containing protein</fullName>
    </recommendedName>
</protein>
<evidence type="ECO:0000313" key="3">
    <source>
        <dbReference type="EMBL" id="GAI78344.1"/>
    </source>
</evidence>
<comment type="caution">
    <text evidence="3">The sequence shown here is derived from an EMBL/GenBank/DDBJ whole genome shotgun (WGS) entry which is preliminary data.</text>
</comment>
<sequence>KKIVCGTILLLFVISGLCNVVNISAGEVELSPSSYSYVSYTLDYRDELKLSISSSGIINVYIMNEEQLNTLTDSGGLTWNYLKRWKDMTYLDYIYTIPADGMYSIVLYNKDIFYGRTVDFEIAIDYYYEPIDPFDPYDEPTENIFWNLLIFVIIPIVAIILVITVPIIIIRRHKKKTPKETIIIQERRVPKNIYCPECGAEILDRERMFCSKCGTKIIK</sequence>
<proteinExistence type="predicted"/>
<accession>X1TE78</accession>
<feature type="domain" description="Zinc-ribbon" evidence="2">
    <location>
        <begin position="194"/>
        <end position="217"/>
    </location>
</feature>